<gene>
    <name evidence="2" type="ORF">SAMN05216296_0088</name>
</gene>
<organism evidence="2 3">
    <name type="scientific">Pseudomonas pohangensis</name>
    <dbReference type="NCBI Taxonomy" id="364197"/>
    <lineage>
        <taxon>Bacteria</taxon>
        <taxon>Pseudomonadati</taxon>
        <taxon>Pseudomonadota</taxon>
        <taxon>Gammaproteobacteria</taxon>
        <taxon>Pseudomonadales</taxon>
        <taxon>Pseudomonadaceae</taxon>
        <taxon>Pseudomonas</taxon>
    </lineage>
</organism>
<dbReference type="STRING" id="364197.SAMN05216296_0088"/>
<evidence type="ECO:0000259" key="1">
    <source>
        <dbReference type="Pfam" id="PF13679"/>
    </source>
</evidence>
<dbReference type="PANTHER" id="PTHR13369">
    <property type="match status" value="1"/>
</dbReference>
<keyword evidence="2" id="KW-0808">Transferase</keyword>
<keyword evidence="3" id="KW-1185">Reference proteome</keyword>
<dbReference type="Pfam" id="PF13679">
    <property type="entry name" value="Methyltransf_32"/>
    <property type="match status" value="1"/>
</dbReference>
<dbReference type="SUPFAM" id="SSF53335">
    <property type="entry name" value="S-adenosyl-L-methionine-dependent methyltransferases"/>
    <property type="match status" value="1"/>
</dbReference>
<proteinExistence type="predicted"/>
<name>A0A1H2DW73_9PSED</name>
<evidence type="ECO:0000313" key="3">
    <source>
        <dbReference type="Proteomes" id="UP000243232"/>
    </source>
</evidence>
<sequence length="418" mass="47570">MDSCNPFAAEPLTSDQLLARFSALDEFLLAHQQLWRPTPFTRRQLDWESEHTELAQWLRSRSLEQAEAAHNQPQLLEAPQPFRTIAQRATQLGQICRLAGVEQPACNPRAALDVPGRKWQQLEAFGSCLHFHEKPRHWLDWCAGKGHLGRYLAQDSAALTCIERDPELVKSGQTLSDKLSIQANHIALDVMEEKARQTLTAAQTPVALHACGDLHVRLLQLASAAGCRQLAIAPCCYNRIQSTQYQALSSAAKQSRLQLDRQDLRLLQCETVTAGRRVRKQRDQSMAWRLGFDLLQRELRGIDAYLPTPPLATSWLQRPYAEYCAELAEQKQLSLGSRHDWASLEAEGWRQLAKVRNLELVRGLFRRPLEIWLLIDRALFLQERGYQVRFGTFCETRLTPRNLMLLAELPDNSLNACG</sequence>
<dbReference type="GO" id="GO:0008168">
    <property type="term" value="F:methyltransferase activity"/>
    <property type="evidence" value="ECO:0007669"/>
    <property type="project" value="UniProtKB-KW"/>
</dbReference>
<dbReference type="PANTHER" id="PTHR13369:SF0">
    <property type="entry name" value="GLUTATHIONE S-TRANSFERASE C-TERMINAL DOMAIN-CONTAINING PROTEIN"/>
    <property type="match status" value="1"/>
</dbReference>
<dbReference type="Proteomes" id="UP000243232">
    <property type="component" value="Chromosome I"/>
</dbReference>
<dbReference type="InterPro" id="IPR025714">
    <property type="entry name" value="Methyltranfer_dom"/>
</dbReference>
<feature type="domain" description="Methyltransferase" evidence="1">
    <location>
        <begin position="128"/>
        <end position="242"/>
    </location>
</feature>
<dbReference type="EMBL" id="LT629785">
    <property type="protein sequence ID" value="SDT87099.1"/>
    <property type="molecule type" value="Genomic_DNA"/>
</dbReference>
<keyword evidence="2" id="KW-0489">Methyltransferase</keyword>
<dbReference type="OrthoDB" id="5298194at2"/>
<reference evidence="3" key="1">
    <citation type="submission" date="2016-10" db="EMBL/GenBank/DDBJ databases">
        <authorList>
            <person name="Varghese N."/>
            <person name="Submissions S."/>
        </authorList>
    </citation>
    <scope>NUCLEOTIDE SEQUENCE [LARGE SCALE GENOMIC DNA]</scope>
    <source>
        <strain evidence="3">DSM 17875</strain>
    </source>
</reference>
<protein>
    <submittedName>
        <fullName evidence="2">Methyltransferase domain-containing protein</fullName>
    </submittedName>
</protein>
<dbReference type="GO" id="GO:0032259">
    <property type="term" value="P:methylation"/>
    <property type="evidence" value="ECO:0007669"/>
    <property type="project" value="UniProtKB-KW"/>
</dbReference>
<accession>A0A1H2DW73</accession>
<evidence type="ECO:0000313" key="2">
    <source>
        <dbReference type="EMBL" id="SDT87099.1"/>
    </source>
</evidence>
<dbReference type="InterPro" id="IPR029063">
    <property type="entry name" value="SAM-dependent_MTases_sf"/>
</dbReference>
<dbReference type="RefSeq" id="WP_090198541.1">
    <property type="nucleotide sequence ID" value="NZ_LT629785.1"/>
</dbReference>
<dbReference type="AlphaFoldDB" id="A0A1H2DW73"/>